<sequence length="178" mass="18864">VQPSSPGDDQLAAAAPIVRENYAADIEAARARAQIILNESPPTSQLTVCLPSPYSPSQRAPTHRALMNAPSPMANSPVRITYPRSPLIPTLPHVQDVDCSSEEAGESDNINGSNSIHPAQTPTRNDDANEDGEDSALGSELIADSTDDLNVVIDHAIEHQFGKLDSGDEAESNDMETG</sequence>
<evidence type="ECO:0000313" key="2">
    <source>
        <dbReference type="EMBL" id="KAF4150016.1"/>
    </source>
</evidence>
<gene>
    <name evidence="2" type="ORF">GN958_ATG00809</name>
</gene>
<accession>A0A8S9V9A4</accession>
<comment type="caution">
    <text evidence="2">The sequence shown here is derived from an EMBL/GenBank/DDBJ whole genome shotgun (WGS) entry which is preliminary data.</text>
</comment>
<dbReference type="AlphaFoldDB" id="A0A8S9V9A4"/>
<feature type="region of interest" description="Disordered" evidence="1">
    <location>
        <begin position="159"/>
        <end position="178"/>
    </location>
</feature>
<dbReference type="Proteomes" id="UP000704712">
    <property type="component" value="Unassembled WGS sequence"/>
</dbReference>
<dbReference type="EMBL" id="JAACNO010000103">
    <property type="protein sequence ID" value="KAF4150016.1"/>
    <property type="molecule type" value="Genomic_DNA"/>
</dbReference>
<organism evidence="2 3">
    <name type="scientific">Phytophthora infestans</name>
    <name type="common">Potato late blight agent</name>
    <name type="synonym">Botrytis infestans</name>
    <dbReference type="NCBI Taxonomy" id="4787"/>
    <lineage>
        <taxon>Eukaryota</taxon>
        <taxon>Sar</taxon>
        <taxon>Stramenopiles</taxon>
        <taxon>Oomycota</taxon>
        <taxon>Peronosporomycetes</taxon>
        <taxon>Peronosporales</taxon>
        <taxon>Peronosporaceae</taxon>
        <taxon>Phytophthora</taxon>
    </lineage>
</organism>
<feature type="region of interest" description="Disordered" evidence="1">
    <location>
        <begin position="43"/>
        <end position="142"/>
    </location>
</feature>
<feature type="compositionally biased region" description="Acidic residues" evidence="1">
    <location>
        <begin position="167"/>
        <end position="178"/>
    </location>
</feature>
<evidence type="ECO:0000313" key="3">
    <source>
        <dbReference type="Proteomes" id="UP000704712"/>
    </source>
</evidence>
<evidence type="ECO:0000256" key="1">
    <source>
        <dbReference type="SAM" id="MobiDB-lite"/>
    </source>
</evidence>
<protein>
    <submittedName>
        <fullName evidence="2">Uncharacterized protein</fullName>
    </submittedName>
</protein>
<name>A0A8S9V9A4_PHYIN</name>
<feature type="non-terminal residue" evidence="2">
    <location>
        <position position="178"/>
    </location>
</feature>
<reference evidence="2" key="1">
    <citation type="submission" date="2020-03" db="EMBL/GenBank/DDBJ databases">
        <title>Hybrid Assembly of Korean Phytophthora infestans isolates.</title>
        <authorList>
            <person name="Prokchorchik M."/>
            <person name="Lee Y."/>
            <person name="Seo J."/>
            <person name="Cho J.-H."/>
            <person name="Park Y.-E."/>
            <person name="Jang D.-C."/>
            <person name="Im J.-S."/>
            <person name="Choi J.-G."/>
            <person name="Park H.-J."/>
            <person name="Lee G.-B."/>
            <person name="Lee Y.-G."/>
            <person name="Hong S.-Y."/>
            <person name="Cho K."/>
            <person name="Sohn K.H."/>
        </authorList>
    </citation>
    <scope>NUCLEOTIDE SEQUENCE</scope>
    <source>
        <strain evidence="2">KR_2_A2</strain>
    </source>
</reference>
<feature type="non-terminal residue" evidence="2">
    <location>
        <position position="1"/>
    </location>
</feature>
<proteinExistence type="predicted"/>
<feature type="compositionally biased region" description="Polar residues" evidence="1">
    <location>
        <begin position="108"/>
        <end position="123"/>
    </location>
</feature>